<evidence type="ECO:0000313" key="5">
    <source>
        <dbReference type="EMBL" id="OGH87478.1"/>
    </source>
</evidence>
<sequence>MSTLILASSTQFITSKNIDKYLPKKLKDCKIAFIITAGQKSTSGNYLIRHRARFNELGWNYAEIDIAGKTKTQLKKILTGYDIIFMGGGNTFYLLKCVRKSGFAEVAKDLIAQGVIYIGVSAGSYIACPSIIMSTWIEKGKDRYGITNFTAMNWVPFLIKAHYTPDMLDAIKEKAKQQPLLVRLLTDEQALVIKNEEIKFIGKDKEIILPGSKPKTIIVDENDKIIGYKERSAIKEIEIHPDKFLKSIMARLKK</sequence>
<dbReference type="InterPro" id="IPR029062">
    <property type="entry name" value="Class_I_gatase-like"/>
</dbReference>
<dbReference type="PANTHER" id="PTHR20842:SF0">
    <property type="entry name" value="ALPHA-ASPARTYL DIPEPTIDASE"/>
    <property type="match status" value="1"/>
</dbReference>
<dbReference type="GO" id="GO:0008236">
    <property type="term" value="F:serine-type peptidase activity"/>
    <property type="evidence" value="ECO:0007669"/>
    <property type="project" value="UniProtKB-KW"/>
</dbReference>
<dbReference type="STRING" id="1798704.A3J93_03015"/>
<dbReference type="AlphaFoldDB" id="A0A1F6NUC3"/>
<accession>A0A1F6NUC3</accession>
<organism evidence="5 6">
    <name type="scientific">Candidatus Magasanikbacteria bacterium RIFOXYC2_FULL_42_28</name>
    <dbReference type="NCBI Taxonomy" id="1798704"/>
    <lineage>
        <taxon>Bacteria</taxon>
        <taxon>Candidatus Magasanikiibacteriota</taxon>
    </lineage>
</organism>
<name>A0A1F6NUC3_9BACT</name>
<keyword evidence="3" id="KW-0378">Hydrolase</keyword>
<reference evidence="5 6" key="1">
    <citation type="journal article" date="2016" name="Nat. Commun.">
        <title>Thousands of microbial genomes shed light on interconnected biogeochemical processes in an aquifer system.</title>
        <authorList>
            <person name="Anantharaman K."/>
            <person name="Brown C.T."/>
            <person name="Hug L.A."/>
            <person name="Sharon I."/>
            <person name="Castelle C.J."/>
            <person name="Probst A.J."/>
            <person name="Thomas B.C."/>
            <person name="Singh A."/>
            <person name="Wilkins M.J."/>
            <person name="Karaoz U."/>
            <person name="Brodie E.L."/>
            <person name="Williams K.H."/>
            <person name="Hubbard S.S."/>
            <person name="Banfield J.F."/>
        </authorList>
    </citation>
    <scope>NUCLEOTIDE SEQUENCE [LARGE SCALE GENOMIC DNA]</scope>
</reference>
<dbReference type="SUPFAM" id="SSF52317">
    <property type="entry name" value="Class I glutamine amidotransferase-like"/>
    <property type="match status" value="1"/>
</dbReference>
<evidence type="ECO:0008006" key="7">
    <source>
        <dbReference type="Google" id="ProtNLM"/>
    </source>
</evidence>
<protein>
    <recommendedName>
        <fullName evidence="7">Dipeptidase E</fullName>
    </recommendedName>
</protein>
<evidence type="ECO:0000256" key="2">
    <source>
        <dbReference type="ARBA" id="ARBA00022670"/>
    </source>
</evidence>
<dbReference type="EMBL" id="MFQZ01000010">
    <property type="protein sequence ID" value="OGH87478.1"/>
    <property type="molecule type" value="Genomic_DNA"/>
</dbReference>
<evidence type="ECO:0000256" key="3">
    <source>
        <dbReference type="ARBA" id="ARBA00022801"/>
    </source>
</evidence>
<dbReference type="PANTHER" id="PTHR20842">
    <property type="entry name" value="PROTEASE S51 ALPHA-ASPARTYL DIPEPTIDASE"/>
    <property type="match status" value="1"/>
</dbReference>
<dbReference type="Gene3D" id="3.40.50.880">
    <property type="match status" value="1"/>
</dbReference>
<dbReference type="Proteomes" id="UP000177907">
    <property type="component" value="Unassembled WGS sequence"/>
</dbReference>
<dbReference type="Pfam" id="PF03575">
    <property type="entry name" value="Peptidase_S51"/>
    <property type="match status" value="1"/>
</dbReference>
<evidence type="ECO:0000256" key="1">
    <source>
        <dbReference type="ARBA" id="ARBA00006534"/>
    </source>
</evidence>
<comment type="similarity">
    <text evidence="1">Belongs to the peptidase S51 family.</text>
</comment>
<proteinExistence type="inferred from homology"/>
<evidence type="ECO:0000313" key="6">
    <source>
        <dbReference type="Proteomes" id="UP000177907"/>
    </source>
</evidence>
<comment type="caution">
    <text evidence="5">The sequence shown here is derived from an EMBL/GenBank/DDBJ whole genome shotgun (WGS) entry which is preliminary data.</text>
</comment>
<dbReference type="GO" id="GO:0006508">
    <property type="term" value="P:proteolysis"/>
    <property type="evidence" value="ECO:0007669"/>
    <property type="project" value="UniProtKB-KW"/>
</dbReference>
<gene>
    <name evidence="5" type="ORF">A3J93_03015</name>
</gene>
<keyword evidence="2" id="KW-0645">Protease</keyword>
<evidence type="ECO:0000256" key="4">
    <source>
        <dbReference type="ARBA" id="ARBA00022825"/>
    </source>
</evidence>
<dbReference type="InterPro" id="IPR005320">
    <property type="entry name" value="Peptidase_S51"/>
</dbReference>
<keyword evidence="4" id="KW-0720">Serine protease</keyword>